<evidence type="ECO:0000313" key="7">
    <source>
        <dbReference type="EMBL" id="KAA8906308.1"/>
    </source>
</evidence>
<evidence type="ECO:0000313" key="6">
    <source>
        <dbReference type="EMBL" id="KAA8901918.1"/>
    </source>
</evidence>
<dbReference type="AlphaFoldDB" id="A0A5J5EXD1"/>
<dbReference type="Proteomes" id="UP000326924">
    <property type="component" value="Unassembled WGS sequence"/>
</dbReference>
<proteinExistence type="inferred from homology"/>
<evidence type="ECO:0000256" key="2">
    <source>
        <dbReference type="ARBA" id="ARBA00022658"/>
    </source>
</evidence>
<name>A0A5J5EXD1_9PEZI</name>
<dbReference type="GO" id="GO:0005085">
    <property type="term" value="F:guanyl-nucleotide exchange factor activity"/>
    <property type="evidence" value="ECO:0007669"/>
    <property type="project" value="UniProtKB-KW"/>
</dbReference>
<dbReference type="EMBL" id="VXIS01000378">
    <property type="protein sequence ID" value="KAA8894000.1"/>
    <property type="molecule type" value="Genomic_DNA"/>
</dbReference>
<reference evidence="7 9" key="1">
    <citation type="submission" date="2019-09" db="EMBL/GenBank/DDBJ databases">
        <title>Draft genome of the ectomycorrhizal ascomycete Sphaerosporella brunnea.</title>
        <authorList>
            <consortium name="DOE Joint Genome Institute"/>
            <person name="Benucci G.M."/>
            <person name="Marozzi G."/>
            <person name="Antonielli L."/>
            <person name="Sanchez S."/>
            <person name="Marco P."/>
            <person name="Wang X."/>
            <person name="Falini L.B."/>
            <person name="Barry K."/>
            <person name="Haridas S."/>
            <person name="Lipzen A."/>
            <person name="Labutti K."/>
            <person name="Grigoriev I.V."/>
            <person name="Murat C."/>
            <person name="Martin F."/>
            <person name="Albertini E."/>
            <person name="Donnini D."/>
            <person name="Bonito G."/>
        </authorList>
    </citation>
    <scope>NUCLEOTIDE SEQUENCE [LARGE SCALE GENOMIC DNA]</scope>
    <source>
        <strain evidence="7 9">Sb_GMNB300</strain>
    </source>
</reference>
<sequence length="499" mass="55463">MSSPLPPAARSVPGENKLQHVQRLLDVLRTDLDEKNLSSSERAATLEKLKVYGRDPKQCDPIFSKEGIETIGEHGFVDGSDCPAAREALRCLANALLLVPRTRQIFVDLGFPVKAAAKFANASVDDEFLLARLMLLITYGTTVDLESLLSEQKLEQSIDEALARHAKTYSGDEKARSPSAMDEMALSETLKLVFNLSHFVKDREDLFIKSVPHLLAILRGRELPPFPLQPPITFVINALINMDLSASKDDAFPPSDPLCNVRRLVEILDKSIDANLGFPASTSWDENGAPLITLLRRIVQTPEEEVKSYLKKQLLPSEEERNQPLGKGTSLAARLLQQSNSASSPNTRESVSYLLFELSNSNVQEFILNVGYGYASGFLVSHNIPIPTETFQADAAASSASKPINPITGQTLESEQAAADPFEGKTEEEKEREAERLFVLFERHGNTPIPLFYRFTRRLVSRAWANLRPRSRLKKTGVVKVKNPVEQAVEEGRFQELDD</sequence>
<dbReference type="PANTHER" id="PTHR12425:SF5">
    <property type="entry name" value="SYNEMBRYN"/>
    <property type="match status" value="1"/>
</dbReference>
<dbReference type="InterPro" id="IPR019318">
    <property type="entry name" value="Gua_nucleotide_exch_fac_Ric8"/>
</dbReference>
<keyword evidence="9" id="KW-1185">Reference proteome</keyword>
<feature type="compositionally biased region" description="Polar residues" evidence="4">
    <location>
        <begin position="402"/>
        <end position="414"/>
    </location>
</feature>
<gene>
    <name evidence="5" type="ORF">FN846DRAFT_1002217</name>
    <name evidence="8" type="ORF">FN846DRAFT_1004981</name>
    <name evidence="7" type="ORF">FN846DRAFT_907097</name>
    <name evidence="6" type="ORF">FN846DRAFT_987277</name>
</gene>
<dbReference type="OrthoDB" id="5585685at2759"/>
<comment type="similarity">
    <text evidence="1">Belongs to the synembryn family.</text>
</comment>
<dbReference type="GO" id="GO:0007186">
    <property type="term" value="P:G protein-coupled receptor signaling pathway"/>
    <property type="evidence" value="ECO:0007669"/>
    <property type="project" value="TreeGrafter"/>
</dbReference>
<evidence type="ECO:0000313" key="8">
    <source>
        <dbReference type="EMBL" id="KAA8910643.1"/>
    </source>
</evidence>
<keyword evidence="2" id="KW-0344">Guanine-nucleotide releasing factor</keyword>
<keyword evidence="3" id="KW-0143">Chaperone</keyword>
<dbReference type="GO" id="GO:0005737">
    <property type="term" value="C:cytoplasm"/>
    <property type="evidence" value="ECO:0007669"/>
    <property type="project" value="TreeGrafter"/>
</dbReference>
<feature type="region of interest" description="Disordered" evidence="4">
    <location>
        <begin position="402"/>
        <end position="428"/>
    </location>
</feature>
<evidence type="ECO:0000313" key="5">
    <source>
        <dbReference type="EMBL" id="KAA8894000.1"/>
    </source>
</evidence>
<dbReference type="PANTHER" id="PTHR12425">
    <property type="entry name" value="SYNEMBRYN"/>
    <property type="match status" value="1"/>
</dbReference>
<organism evidence="7 9">
    <name type="scientific">Sphaerosporella brunnea</name>
    <dbReference type="NCBI Taxonomy" id="1250544"/>
    <lineage>
        <taxon>Eukaryota</taxon>
        <taxon>Fungi</taxon>
        <taxon>Dikarya</taxon>
        <taxon>Ascomycota</taxon>
        <taxon>Pezizomycotina</taxon>
        <taxon>Pezizomycetes</taxon>
        <taxon>Pezizales</taxon>
        <taxon>Pyronemataceae</taxon>
        <taxon>Sphaerosporella</taxon>
    </lineage>
</organism>
<protein>
    <submittedName>
        <fullName evidence="7">Guanine nucleotide exchange factor</fullName>
    </submittedName>
</protein>
<dbReference type="Pfam" id="PF10165">
    <property type="entry name" value="Ric8"/>
    <property type="match status" value="1"/>
</dbReference>
<accession>A0A5J5EXD1</accession>
<evidence type="ECO:0000256" key="1">
    <source>
        <dbReference type="ARBA" id="ARBA00009049"/>
    </source>
</evidence>
<comment type="caution">
    <text evidence="7">The sequence shown here is derived from an EMBL/GenBank/DDBJ whole genome shotgun (WGS) entry which is preliminary data.</text>
</comment>
<dbReference type="EMBL" id="VXIS01000044">
    <property type="protein sequence ID" value="KAA8910643.1"/>
    <property type="molecule type" value="Genomic_DNA"/>
</dbReference>
<evidence type="ECO:0000256" key="4">
    <source>
        <dbReference type="SAM" id="MobiDB-lite"/>
    </source>
</evidence>
<dbReference type="InParanoid" id="A0A5J5EXD1"/>
<evidence type="ECO:0000256" key="3">
    <source>
        <dbReference type="ARBA" id="ARBA00023186"/>
    </source>
</evidence>
<evidence type="ECO:0000313" key="9">
    <source>
        <dbReference type="Proteomes" id="UP000326924"/>
    </source>
</evidence>
<dbReference type="GO" id="GO:0001965">
    <property type="term" value="F:G-protein alpha-subunit binding"/>
    <property type="evidence" value="ECO:0007669"/>
    <property type="project" value="TreeGrafter"/>
</dbReference>
<dbReference type="EMBL" id="VXIS01000090">
    <property type="protein sequence ID" value="KAA8906308.1"/>
    <property type="molecule type" value="Genomic_DNA"/>
</dbReference>
<dbReference type="EMBL" id="VXIS01000139">
    <property type="protein sequence ID" value="KAA8901918.1"/>
    <property type="molecule type" value="Genomic_DNA"/>
</dbReference>